<dbReference type="Proteomes" id="UP000807504">
    <property type="component" value="Unassembled WGS sequence"/>
</dbReference>
<dbReference type="SUPFAM" id="SSF48464">
    <property type="entry name" value="ENTH/VHS domain"/>
    <property type="match status" value="1"/>
</dbReference>
<sequence>MSSSLSDSVLEKKFQGATNTQDSIQTLSLWLLHHKAHHQKIVSSWMKVLQKAKINHRLTLFHLANDVVQNSKRRGFTSFVNSFAEVLKEATLLVRDEHIRPAILRVFNIWEQRNIYSPEFIADLRAILANSKVPATAPSKLLADFKPDTVIKKIRLVSSLQTEVNQRLASINLSKLNATNAEIVQNLKDRVHGQQFKRDFDKNVALLEELVDAMTKTVAAQTELILLLEQSEIYYDTQRGEAKVVANAYKNFDNRVKTLQKKLAELAATFPSPVPSPSVDAPSPTTSDHELELNLPTDNSNTPGKDLDNLDDAPSPVGSPEGLNLSPEPKNVESDSQPTIPKSVGNPIPTLSNFFGHEQSGMSSWLDAFAAKKDKTDILPVKTEPKQSDSGSLDSRLSNLLQNIPNLPSGLQSTLFGGSTTAENNTPLRETTESPITTKKDKVSESLNSGALTPVKDEYSGQNTPLQDEDMHSSHSYFTKLASSNKTQSPKDILKGLTNLIQSANADKEDSQRKEKFSPFVSSELYDQSGGMSTFIKSIIPSISQSSQHLSSPSSYFTTSQSALPASVSTLSSTLTTTVNSYQTTTFNSIPSYSTQSTVEEQQLSYIPSLVPSTPIDNFKFSNKSFSVDEYNPELETYNTDMDLEDPMEEDNIDVPSPEMEPLSPVRTVSIENDVPRVTIPTRRLSTLITVVTDDTPSQVLPSDKNAQENGAQESMPIWPASVSAPIDSSNSMLSMEPMKDSPNEEFFIGKPPETNAPSYFSTPPPPPPNGDNVSYIEPISSTTDSSLSRIETVQSQRENLSNRWFGNSWHNNSVQNLVPSSPEGQFPVHHGPPPSFFNQNRNFSRPNFQPRQNWSPRFRPNRPEMFQQKRPQGSFNPRPGQYGSSSNKRFPFRGRGRGWNQSQY</sequence>
<dbReference type="PANTHER" id="PTHR12460">
    <property type="entry name" value="CYCLIN-DEPENDENT KINASE INHIBITOR-RELATED PROTEIN"/>
    <property type="match status" value="1"/>
</dbReference>
<keyword evidence="2" id="KW-0597">Phosphoprotein</keyword>
<dbReference type="PANTHER" id="PTHR12460:SF40">
    <property type="entry name" value="REGULATION OF NUCLEAR PRE-MRNA DOMAIN-CONTAINING PROTEIN 2"/>
    <property type="match status" value="1"/>
</dbReference>
<accession>A0A8T0FQW0</accession>
<dbReference type="AlphaFoldDB" id="A0A8T0FQW0"/>
<dbReference type="OMA" id="ESSVWIE"/>
<gene>
    <name evidence="8" type="ORF">HNY73_004515</name>
</gene>
<dbReference type="PROSITE" id="PS51391">
    <property type="entry name" value="CID"/>
    <property type="match status" value="1"/>
</dbReference>
<evidence type="ECO:0000313" key="8">
    <source>
        <dbReference type="EMBL" id="KAF8792982.1"/>
    </source>
</evidence>
<feature type="compositionally biased region" description="Low complexity" evidence="6">
    <location>
        <begin position="277"/>
        <end position="286"/>
    </location>
</feature>
<evidence type="ECO:0000256" key="5">
    <source>
        <dbReference type="ARBA" id="ARBA00067342"/>
    </source>
</evidence>
<dbReference type="GO" id="GO:0031124">
    <property type="term" value="P:mRNA 3'-end processing"/>
    <property type="evidence" value="ECO:0007669"/>
    <property type="project" value="TreeGrafter"/>
</dbReference>
<dbReference type="OrthoDB" id="10069473at2759"/>
<feature type="region of interest" description="Disordered" evidence="6">
    <location>
        <begin position="696"/>
        <end position="715"/>
    </location>
</feature>
<feature type="region of interest" description="Disordered" evidence="6">
    <location>
        <begin position="820"/>
        <end position="905"/>
    </location>
</feature>
<evidence type="ECO:0000256" key="4">
    <source>
        <dbReference type="ARBA" id="ARBA00062892"/>
    </source>
</evidence>
<comment type="caution">
    <text evidence="8">The sequence shown here is derived from an EMBL/GenBank/DDBJ whole genome shotgun (WGS) entry which is preliminary data.</text>
</comment>
<dbReference type="EMBL" id="JABXBU010000003">
    <property type="protein sequence ID" value="KAF8792982.1"/>
    <property type="molecule type" value="Genomic_DNA"/>
</dbReference>
<feature type="region of interest" description="Disordered" evidence="6">
    <location>
        <begin position="415"/>
        <end position="467"/>
    </location>
</feature>
<evidence type="ECO:0000313" key="9">
    <source>
        <dbReference type="Proteomes" id="UP000807504"/>
    </source>
</evidence>
<protein>
    <recommendedName>
        <fullName evidence="5">Regulation of nuclear pre-mRNA domain-containing protein 2</fullName>
    </recommendedName>
</protein>
<dbReference type="InterPro" id="IPR006569">
    <property type="entry name" value="CID_dom"/>
</dbReference>
<evidence type="ECO:0000256" key="2">
    <source>
        <dbReference type="ARBA" id="ARBA00022553"/>
    </source>
</evidence>
<comment type="subunit">
    <text evidence="4">Associates with the RNA polymerase II complex.</text>
</comment>
<dbReference type="Gene3D" id="1.25.40.90">
    <property type="match status" value="1"/>
</dbReference>
<proteinExistence type="predicted"/>
<dbReference type="FunFam" id="1.25.40.90:FF:000020">
    <property type="entry name" value="regulation of nuclear pre-mRNA domain-containing protein 2 isoform X1"/>
    <property type="match status" value="1"/>
</dbReference>
<organism evidence="8 9">
    <name type="scientific">Argiope bruennichi</name>
    <name type="common">Wasp spider</name>
    <name type="synonym">Aranea bruennichi</name>
    <dbReference type="NCBI Taxonomy" id="94029"/>
    <lineage>
        <taxon>Eukaryota</taxon>
        <taxon>Metazoa</taxon>
        <taxon>Ecdysozoa</taxon>
        <taxon>Arthropoda</taxon>
        <taxon>Chelicerata</taxon>
        <taxon>Arachnida</taxon>
        <taxon>Araneae</taxon>
        <taxon>Araneomorphae</taxon>
        <taxon>Entelegynae</taxon>
        <taxon>Araneoidea</taxon>
        <taxon>Araneidae</taxon>
        <taxon>Argiope</taxon>
    </lineage>
</organism>
<evidence type="ECO:0000259" key="7">
    <source>
        <dbReference type="PROSITE" id="PS51391"/>
    </source>
</evidence>
<evidence type="ECO:0000256" key="6">
    <source>
        <dbReference type="SAM" id="MobiDB-lite"/>
    </source>
</evidence>
<keyword evidence="1" id="KW-0488">Methylation</keyword>
<feature type="compositionally biased region" description="Polar residues" evidence="6">
    <location>
        <begin position="837"/>
        <end position="856"/>
    </location>
</feature>
<keyword evidence="9" id="KW-1185">Reference proteome</keyword>
<dbReference type="SMART" id="SM00582">
    <property type="entry name" value="RPR"/>
    <property type="match status" value="1"/>
</dbReference>
<reference evidence="8" key="2">
    <citation type="submission" date="2020-06" db="EMBL/GenBank/DDBJ databases">
        <authorList>
            <person name="Sheffer M."/>
        </authorList>
    </citation>
    <scope>NUCLEOTIDE SEQUENCE</scope>
</reference>
<evidence type="ECO:0000256" key="3">
    <source>
        <dbReference type="ARBA" id="ARBA00022990"/>
    </source>
</evidence>
<reference evidence="8" key="1">
    <citation type="journal article" date="2020" name="bioRxiv">
        <title>Chromosome-level reference genome of the European wasp spider Argiope bruennichi: a resource for studies on range expansion and evolutionary adaptation.</title>
        <authorList>
            <person name="Sheffer M.M."/>
            <person name="Hoppe A."/>
            <person name="Krehenwinkel H."/>
            <person name="Uhl G."/>
            <person name="Kuss A.W."/>
            <person name="Jensen L."/>
            <person name="Jensen C."/>
            <person name="Gillespie R.G."/>
            <person name="Hoff K.J."/>
            <person name="Prost S."/>
        </authorList>
    </citation>
    <scope>NUCLEOTIDE SEQUENCE</scope>
</reference>
<dbReference type="Gene3D" id="6.10.250.2560">
    <property type="match status" value="1"/>
</dbReference>
<evidence type="ECO:0000256" key="1">
    <source>
        <dbReference type="ARBA" id="ARBA00022481"/>
    </source>
</evidence>
<feature type="compositionally biased region" description="Polar residues" evidence="6">
    <location>
        <begin position="415"/>
        <end position="437"/>
    </location>
</feature>
<keyword evidence="3" id="KW-0007">Acetylation</keyword>
<name>A0A8T0FQW0_ARGBR</name>
<dbReference type="CDD" id="cd16981">
    <property type="entry name" value="CID_RPRD_like"/>
    <property type="match status" value="1"/>
</dbReference>
<dbReference type="InterPro" id="IPR008942">
    <property type="entry name" value="ENTH_VHS"/>
</dbReference>
<feature type="domain" description="CID" evidence="7">
    <location>
        <begin position="2"/>
        <end position="132"/>
    </location>
</feature>
<feature type="region of interest" description="Disordered" evidence="6">
    <location>
        <begin position="270"/>
        <end position="347"/>
    </location>
</feature>
<dbReference type="GO" id="GO:0000993">
    <property type="term" value="F:RNA polymerase II complex binding"/>
    <property type="evidence" value="ECO:0007669"/>
    <property type="project" value="TreeGrafter"/>
</dbReference>
<dbReference type="Pfam" id="PF04818">
    <property type="entry name" value="CID"/>
    <property type="match status" value="1"/>
</dbReference>